<keyword evidence="4" id="KW-0902">Two-component regulatory system</keyword>
<dbReference type="Pfam" id="PF25601">
    <property type="entry name" value="AAA_lid_14"/>
    <property type="match status" value="1"/>
</dbReference>
<dbReference type="InterPro" id="IPR025944">
    <property type="entry name" value="Sigma_54_int_dom_CS"/>
</dbReference>
<dbReference type="Pfam" id="PF00072">
    <property type="entry name" value="Response_reg"/>
    <property type="match status" value="1"/>
</dbReference>
<feature type="domain" description="Response regulatory" evidence="10">
    <location>
        <begin position="6"/>
        <end position="120"/>
    </location>
</feature>
<dbReference type="InterPro" id="IPR009057">
    <property type="entry name" value="Homeodomain-like_sf"/>
</dbReference>
<sequence length="451" mass="49947">MDSSISVLVIDDERNLVRSISFSLRDEGMDVTGAYTGAEGLAQAKILSPDVVLLDLGLPDIPGLEVLVKLKAQQPDLPVIMISAHGDTRTAVKAVKMGAIDYITKPFDLDELVLLIRRSTEHMRTLREIKFLREKNSGTGPLVGNSHEMAALREAMERVGNSSGKTVLITGPSGTGKALVARALHDIRFTDAPFIEVNCATLPEQLIEAELFGAERGAYTGANQRRSGLIDLANGGTLFLDEIGEVPINLQAKLLSFLENRSYRPIGAGRERQANVFVVAATNRTLKDEVAEGRFRADLFYRLNVLPVEIPALSKRDQDVELLTAHFIEKSARQEGCEPILLSEAVQALLADYDWPGNIRELKNLIERLTILHPGKTIKADMLPTEFRPQNASFQNLGGDYRITVEDHERQLILNALKEADWRKGLAAEKLGISRHALKRRIQRLHLENCE</sequence>
<feature type="domain" description="Sigma-54 factor interaction" evidence="9">
    <location>
        <begin position="142"/>
        <end position="371"/>
    </location>
</feature>
<dbReference type="SMART" id="SM00382">
    <property type="entry name" value="AAA"/>
    <property type="match status" value="1"/>
</dbReference>
<dbReference type="FunFam" id="3.40.50.300:FF:000006">
    <property type="entry name" value="DNA-binding transcriptional regulator NtrC"/>
    <property type="match status" value="1"/>
</dbReference>
<dbReference type="InterPro" id="IPR003593">
    <property type="entry name" value="AAA+_ATPase"/>
</dbReference>
<evidence type="ECO:0000313" key="12">
    <source>
        <dbReference type="Proteomes" id="UP000185999"/>
    </source>
</evidence>
<dbReference type="SUPFAM" id="SSF46689">
    <property type="entry name" value="Homeodomain-like"/>
    <property type="match status" value="1"/>
</dbReference>
<dbReference type="PANTHER" id="PTHR32071:SF17">
    <property type="entry name" value="TRANSCRIPTIONAL REGULATOR (NTRC FAMILY)"/>
    <property type="match status" value="1"/>
</dbReference>
<dbReference type="RefSeq" id="WP_054341781.1">
    <property type="nucleotide sequence ID" value="NZ_FTOE01000003.1"/>
</dbReference>
<dbReference type="CDD" id="cd00009">
    <property type="entry name" value="AAA"/>
    <property type="match status" value="1"/>
</dbReference>
<dbReference type="SUPFAM" id="SSF52172">
    <property type="entry name" value="CheY-like"/>
    <property type="match status" value="1"/>
</dbReference>
<dbReference type="SMART" id="SM00448">
    <property type="entry name" value="REC"/>
    <property type="match status" value="1"/>
</dbReference>
<keyword evidence="3" id="KW-0067">ATP-binding</keyword>
<dbReference type="GO" id="GO:0000160">
    <property type="term" value="P:phosphorelay signal transduction system"/>
    <property type="evidence" value="ECO:0007669"/>
    <property type="project" value="UniProtKB-KW"/>
</dbReference>
<dbReference type="STRING" id="619304.SAMN05421760_103116"/>
<keyword evidence="6 11" id="KW-0238">DNA-binding</keyword>
<dbReference type="SUPFAM" id="SSF52540">
    <property type="entry name" value="P-loop containing nucleoside triphosphate hydrolases"/>
    <property type="match status" value="1"/>
</dbReference>
<keyword evidence="12" id="KW-1185">Reference proteome</keyword>
<dbReference type="InterPro" id="IPR002197">
    <property type="entry name" value="HTH_Fis"/>
</dbReference>
<dbReference type="Gene3D" id="1.10.8.60">
    <property type="match status" value="1"/>
</dbReference>
<dbReference type="PROSITE" id="PS50110">
    <property type="entry name" value="RESPONSE_REGULATORY"/>
    <property type="match status" value="1"/>
</dbReference>
<dbReference type="Pfam" id="PF00158">
    <property type="entry name" value="Sigma54_activat"/>
    <property type="match status" value="1"/>
</dbReference>
<evidence type="ECO:0000256" key="1">
    <source>
        <dbReference type="ARBA" id="ARBA00022553"/>
    </source>
</evidence>
<dbReference type="InterPro" id="IPR001789">
    <property type="entry name" value="Sig_transdc_resp-reg_receiver"/>
</dbReference>
<keyword evidence="7" id="KW-0804">Transcription</keyword>
<dbReference type="AlphaFoldDB" id="A0A1N7L0E8"/>
<evidence type="ECO:0000256" key="2">
    <source>
        <dbReference type="ARBA" id="ARBA00022741"/>
    </source>
</evidence>
<proteinExistence type="predicted"/>
<evidence type="ECO:0000313" key="11">
    <source>
        <dbReference type="EMBL" id="SIS67267.1"/>
    </source>
</evidence>
<feature type="modified residue" description="4-aspartylphosphate" evidence="8">
    <location>
        <position position="55"/>
    </location>
</feature>
<gene>
    <name evidence="11" type="ORF">SAMN05421760_103116</name>
</gene>
<dbReference type="GO" id="GO:0005524">
    <property type="term" value="F:ATP binding"/>
    <property type="evidence" value="ECO:0007669"/>
    <property type="project" value="UniProtKB-KW"/>
</dbReference>
<evidence type="ECO:0000256" key="4">
    <source>
        <dbReference type="ARBA" id="ARBA00023012"/>
    </source>
</evidence>
<organism evidence="11 12">
    <name type="scientific">Neptunomonas antarctica</name>
    <dbReference type="NCBI Taxonomy" id="619304"/>
    <lineage>
        <taxon>Bacteria</taxon>
        <taxon>Pseudomonadati</taxon>
        <taxon>Pseudomonadota</taxon>
        <taxon>Gammaproteobacteria</taxon>
        <taxon>Oceanospirillales</taxon>
        <taxon>Oceanospirillaceae</taxon>
        <taxon>Neptunomonas</taxon>
    </lineage>
</organism>
<evidence type="ECO:0000256" key="6">
    <source>
        <dbReference type="ARBA" id="ARBA00023125"/>
    </source>
</evidence>
<keyword evidence="5" id="KW-0805">Transcription regulation</keyword>
<evidence type="ECO:0000259" key="9">
    <source>
        <dbReference type="PROSITE" id="PS50045"/>
    </source>
</evidence>
<evidence type="ECO:0000256" key="8">
    <source>
        <dbReference type="PROSITE-ProRule" id="PRU00169"/>
    </source>
</evidence>
<dbReference type="Gene3D" id="3.40.50.300">
    <property type="entry name" value="P-loop containing nucleotide triphosphate hydrolases"/>
    <property type="match status" value="1"/>
</dbReference>
<dbReference type="InterPro" id="IPR027417">
    <property type="entry name" value="P-loop_NTPase"/>
</dbReference>
<dbReference type="PROSITE" id="PS00676">
    <property type="entry name" value="SIGMA54_INTERACT_2"/>
    <property type="match status" value="1"/>
</dbReference>
<name>A0A1N7L0E8_9GAMM</name>
<dbReference type="Proteomes" id="UP000185999">
    <property type="component" value="Unassembled WGS sequence"/>
</dbReference>
<dbReference type="PANTHER" id="PTHR32071">
    <property type="entry name" value="TRANSCRIPTIONAL REGULATORY PROTEIN"/>
    <property type="match status" value="1"/>
</dbReference>
<dbReference type="PROSITE" id="PS00688">
    <property type="entry name" value="SIGMA54_INTERACT_3"/>
    <property type="match status" value="1"/>
</dbReference>
<dbReference type="InterPro" id="IPR011006">
    <property type="entry name" value="CheY-like_superfamily"/>
</dbReference>
<dbReference type="GO" id="GO:0006355">
    <property type="term" value="P:regulation of DNA-templated transcription"/>
    <property type="evidence" value="ECO:0007669"/>
    <property type="project" value="InterPro"/>
</dbReference>
<keyword evidence="1 8" id="KW-0597">Phosphoprotein</keyword>
<evidence type="ECO:0000256" key="5">
    <source>
        <dbReference type="ARBA" id="ARBA00023015"/>
    </source>
</evidence>
<dbReference type="Gene3D" id="1.10.10.60">
    <property type="entry name" value="Homeodomain-like"/>
    <property type="match status" value="1"/>
</dbReference>
<dbReference type="InterPro" id="IPR058031">
    <property type="entry name" value="AAA_lid_NorR"/>
</dbReference>
<evidence type="ECO:0000256" key="3">
    <source>
        <dbReference type="ARBA" id="ARBA00022840"/>
    </source>
</evidence>
<dbReference type="PRINTS" id="PR01590">
    <property type="entry name" value="HTHFIS"/>
</dbReference>
<accession>A0A1N7L0E8</accession>
<reference evidence="12" key="1">
    <citation type="submission" date="2017-01" db="EMBL/GenBank/DDBJ databases">
        <authorList>
            <person name="Varghese N."/>
            <person name="Submissions S."/>
        </authorList>
    </citation>
    <scope>NUCLEOTIDE SEQUENCE [LARGE SCALE GENOMIC DNA]</scope>
    <source>
        <strain evidence="12">DSM 22306</strain>
    </source>
</reference>
<keyword evidence="2" id="KW-0547">Nucleotide-binding</keyword>
<dbReference type="EMBL" id="FTOE01000003">
    <property type="protein sequence ID" value="SIS67267.1"/>
    <property type="molecule type" value="Genomic_DNA"/>
</dbReference>
<dbReference type="InterPro" id="IPR025943">
    <property type="entry name" value="Sigma_54_int_dom_ATP-bd_2"/>
</dbReference>
<dbReference type="InterPro" id="IPR002078">
    <property type="entry name" value="Sigma_54_int"/>
</dbReference>
<dbReference type="Pfam" id="PF02954">
    <property type="entry name" value="HTH_8"/>
    <property type="match status" value="1"/>
</dbReference>
<protein>
    <submittedName>
        <fullName evidence="11">DNA-binding transcriptional response regulator, NtrC family, contains REC, AAA-type ATPase, and a Fis-type DNA-binding domains</fullName>
    </submittedName>
</protein>
<evidence type="ECO:0000259" key="10">
    <source>
        <dbReference type="PROSITE" id="PS50110"/>
    </source>
</evidence>
<dbReference type="FunFam" id="3.40.50.2300:FF:000018">
    <property type="entry name" value="DNA-binding transcriptional regulator NtrC"/>
    <property type="match status" value="1"/>
</dbReference>
<dbReference type="GO" id="GO:0043565">
    <property type="term" value="F:sequence-specific DNA binding"/>
    <property type="evidence" value="ECO:0007669"/>
    <property type="project" value="InterPro"/>
</dbReference>
<dbReference type="PROSITE" id="PS50045">
    <property type="entry name" value="SIGMA54_INTERACT_4"/>
    <property type="match status" value="1"/>
</dbReference>
<dbReference type="OrthoDB" id="9804019at2"/>
<evidence type="ECO:0000256" key="7">
    <source>
        <dbReference type="ARBA" id="ARBA00023163"/>
    </source>
</evidence>
<dbReference type="Gene3D" id="3.40.50.2300">
    <property type="match status" value="1"/>
</dbReference>